<keyword evidence="2" id="KW-1185">Reference proteome</keyword>
<proteinExistence type="predicted"/>
<protein>
    <submittedName>
        <fullName evidence="1">Uncharacterized protein</fullName>
    </submittedName>
</protein>
<dbReference type="EMBL" id="JACGXG010000001">
    <property type="protein sequence ID" value="MBA8850233.1"/>
    <property type="molecule type" value="Genomic_DNA"/>
</dbReference>
<gene>
    <name evidence="1" type="ORF">FHW20_001137</name>
</gene>
<reference evidence="1 2" key="1">
    <citation type="submission" date="2020-07" db="EMBL/GenBank/DDBJ databases">
        <title>Genomic Encyclopedia of Type Strains, Phase IV (KMG-V): Genome sequencing to study the core and pangenomes of soil and plant-associated prokaryotes.</title>
        <authorList>
            <person name="Whitman W."/>
        </authorList>
    </citation>
    <scope>NUCLEOTIDE SEQUENCE [LARGE SCALE GENOMIC DNA]</scope>
    <source>
        <strain evidence="1 2">RH4WT92</strain>
    </source>
</reference>
<dbReference type="Proteomes" id="UP000578622">
    <property type="component" value="Unassembled WGS sequence"/>
</dbReference>
<name>A0ABR6ALH3_9HYPH</name>
<evidence type="ECO:0000313" key="1">
    <source>
        <dbReference type="EMBL" id="MBA8850233.1"/>
    </source>
</evidence>
<organism evidence="1 2">
    <name type="scientific">Brucella intermedia</name>
    <dbReference type="NCBI Taxonomy" id="94625"/>
    <lineage>
        <taxon>Bacteria</taxon>
        <taxon>Pseudomonadati</taxon>
        <taxon>Pseudomonadota</taxon>
        <taxon>Alphaproteobacteria</taxon>
        <taxon>Hyphomicrobiales</taxon>
        <taxon>Brucellaceae</taxon>
        <taxon>Brucella/Ochrobactrum group</taxon>
        <taxon>Brucella</taxon>
    </lineage>
</organism>
<comment type="caution">
    <text evidence="1">The sequence shown here is derived from an EMBL/GenBank/DDBJ whole genome shotgun (WGS) entry which is preliminary data.</text>
</comment>
<accession>A0ABR6ALH3</accession>
<evidence type="ECO:0000313" key="2">
    <source>
        <dbReference type="Proteomes" id="UP000578622"/>
    </source>
</evidence>
<sequence length="36" mass="4200">MHRRQLILFFLARNNLRACLISASIVTILISRCERA</sequence>